<gene>
    <name evidence="2" type="ORF">GD627_10040</name>
</gene>
<evidence type="ECO:0000313" key="2">
    <source>
        <dbReference type="EMBL" id="KAD3633155.1"/>
    </source>
</evidence>
<accession>A0A5N6MHC7</accession>
<evidence type="ECO:0000259" key="1">
    <source>
        <dbReference type="Pfam" id="PF08378"/>
    </source>
</evidence>
<evidence type="ECO:0000313" key="3">
    <source>
        <dbReference type="Proteomes" id="UP000326852"/>
    </source>
</evidence>
<dbReference type="OrthoDB" id="3235606at2"/>
<comment type="caution">
    <text evidence="2">The sequence shown here is derived from an EMBL/GenBank/DDBJ whole genome shotgun (WGS) entry which is preliminary data.</text>
</comment>
<dbReference type="Proteomes" id="UP000326852">
    <property type="component" value="Unassembled WGS sequence"/>
</dbReference>
<keyword evidence="3" id="KW-1185">Reference proteome</keyword>
<name>A0A5N6MHC7_9MICC</name>
<dbReference type="RefSeq" id="WP_146362308.1">
    <property type="nucleotide sequence ID" value="NZ_VOAL01000003.1"/>
</dbReference>
<reference evidence="2 3" key="1">
    <citation type="submission" date="2019-08" db="EMBL/GenBank/DDBJ databases">
        <title>Arthrobacter sp. nov., isolated from plateau pika and Tibetan wild ass.</title>
        <authorList>
            <person name="Ge Y."/>
        </authorList>
    </citation>
    <scope>NUCLEOTIDE SEQUENCE [LARGE SCALE GENOMIC DNA]</scope>
    <source>
        <strain evidence="2 3">785</strain>
    </source>
</reference>
<dbReference type="AlphaFoldDB" id="A0A5N6MHC7"/>
<sequence>MTGFEPAKLRSYQAPVSLRAHGLAGLGLFDSDFDRASIYNGQRGEVGFYKALCLEDLIDDCSSYWSVAMPGDDGTARPDSKYQTDVDCIVVQGKTMYLIDLKYYASGDVTWHTRDGQWLLCRDNTTREQVGKPRHMSRNMAMAQDRFRRIFPGLQIQSYVVLIPTQDGLGDIAPGTAWPGNVELIDLPAMLAVIRAGGAGYADDATQQKLLALLKD</sequence>
<dbReference type="Pfam" id="PF08378">
    <property type="entry name" value="NERD"/>
    <property type="match status" value="1"/>
</dbReference>
<proteinExistence type="predicted"/>
<protein>
    <recommendedName>
        <fullName evidence="1">NERD domain-containing protein</fullName>
    </recommendedName>
</protein>
<feature type="domain" description="NERD" evidence="1">
    <location>
        <begin position="42"/>
        <end position="162"/>
    </location>
</feature>
<dbReference type="EMBL" id="VTFX01000004">
    <property type="protein sequence ID" value="KAD3633155.1"/>
    <property type="molecule type" value="Genomic_DNA"/>
</dbReference>
<dbReference type="InterPro" id="IPR011528">
    <property type="entry name" value="NERD"/>
</dbReference>
<organism evidence="2 3">
    <name type="scientific">Arthrobacter yangruifuii</name>
    <dbReference type="NCBI Taxonomy" id="2606616"/>
    <lineage>
        <taxon>Bacteria</taxon>
        <taxon>Bacillati</taxon>
        <taxon>Actinomycetota</taxon>
        <taxon>Actinomycetes</taxon>
        <taxon>Micrococcales</taxon>
        <taxon>Micrococcaceae</taxon>
        <taxon>Arthrobacter</taxon>
    </lineage>
</organism>